<keyword evidence="5 8" id="KW-1133">Transmembrane helix</keyword>
<dbReference type="STRING" id="743788.S8FWG4"/>
<dbReference type="PANTHER" id="PTHR43791:SF39">
    <property type="entry name" value="TRANSPORTER LIZ1_SEO1, PUTATIVE (AFU_ORTHOLOGUE AFUA_3G00980)-RELATED"/>
    <property type="match status" value="1"/>
</dbReference>
<evidence type="ECO:0008006" key="11">
    <source>
        <dbReference type="Google" id="ProtNLM"/>
    </source>
</evidence>
<comment type="subcellular location">
    <subcellularLocation>
        <location evidence="1">Cell membrane</location>
        <topology evidence="1">Multi-pass membrane protein</topology>
    </subcellularLocation>
</comment>
<feature type="transmembrane region" description="Helical" evidence="8">
    <location>
        <begin position="125"/>
        <end position="145"/>
    </location>
</feature>
<feature type="transmembrane region" description="Helical" evidence="8">
    <location>
        <begin position="220"/>
        <end position="239"/>
    </location>
</feature>
<proteinExistence type="inferred from homology"/>
<feature type="transmembrane region" description="Helical" evidence="8">
    <location>
        <begin position="328"/>
        <end position="348"/>
    </location>
</feature>
<feature type="transmembrane region" description="Helical" evidence="8">
    <location>
        <begin position="302"/>
        <end position="322"/>
    </location>
</feature>
<feature type="transmembrane region" description="Helical" evidence="8">
    <location>
        <begin position="395"/>
        <end position="414"/>
    </location>
</feature>
<feature type="transmembrane region" description="Helical" evidence="8">
    <location>
        <begin position="360"/>
        <end position="383"/>
    </location>
</feature>
<dbReference type="FunFam" id="1.20.1250.20:FF:000065">
    <property type="entry name" value="Putative MFS pantothenate transporter"/>
    <property type="match status" value="1"/>
</dbReference>
<dbReference type="EMBL" id="KE504123">
    <property type="protein sequence ID" value="EPT05466.1"/>
    <property type="molecule type" value="Genomic_DNA"/>
</dbReference>
<evidence type="ECO:0000256" key="3">
    <source>
        <dbReference type="ARBA" id="ARBA00022475"/>
    </source>
</evidence>
<dbReference type="Gene3D" id="1.20.1250.20">
    <property type="entry name" value="MFS general substrate transporter like domains"/>
    <property type="match status" value="1"/>
</dbReference>
<dbReference type="AlphaFoldDB" id="S8FWG4"/>
<dbReference type="InterPro" id="IPR011701">
    <property type="entry name" value="MFS"/>
</dbReference>
<evidence type="ECO:0000256" key="5">
    <source>
        <dbReference type="ARBA" id="ARBA00022989"/>
    </source>
</evidence>
<keyword evidence="2" id="KW-0813">Transport</keyword>
<keyword evidence="6 8" id="KW-0472">Membrane</keyword>
<dbReference type="Proteomes" id="UP000015241">
    <property type="component" value="Unassembled WGS sequence"/>
</dbReference>
<feature type="transmembrane region" description="Helical" evidence="8">
    <location>
        <begin position="272"/>
        <end position="290"/>
    </location>
</feature>
<gene>
    <name evidence="9" type="ORF">FOMPIDRAFT_1044801</name>
</gene>
<sequence>MVPLYMNVTNTYVSGMQEDLGLHGNELNYIKTAWTCGYVIGQIPANTLVTRLRPSIWIPLTEVVWSVLTMTFASSKNFTTLVAIRFFVGKLSTLLSLAESSFYPAMQYVLGSWYKPDELGKRASIIQMAGAVGPMVGGFLQAAAYDGLNGKYGLAGWRWLFIIDGITTVPIALLGFLIMPGLPSNTKPNYLYTQAEIDLANRRMEDIGRKPPGKFTKQKILNFFTSWHLYLLTLLYVLFNNASNPSSSMIFWLKSFNTPEKTVYTVAQINTYPLPIYAVQIVTTFAYAWWSDAVRARWPPMILAGLWNMAVCIVLAATPLYTHSTRRWVFYYMTPVCAGLSGLILSWANELTGHDSEKRAFVVACCDTFANVIQTWFPTVLFPQVEQPRVLKGNVATACVNFAMVCTALTVLCLSRRDARSKARVEAKNQDIPVALSARDSSEDRKFGEDGCVMAEVNVVEDFRR</sequence>
<evidence type="ECO:0000256" key="1">
    <source>
        <dbReference type="ARBA" id="ARBA00004651"/>
    </source>
</evidence>
<evidence type="ECO:0000256" key="8">
    <source>
        <dbReference type="SAM" id="Phobius"/>
    </source>
</evidence>
<evidence type="ECO:0000313" key="9">
    <source>
        <dbReference type="EMBL" id="EPT05466.1"/>
    </source>
</evidence>
<dbReference type="PANTHER" id="PTHR43791">
    <property type="entry name" value="PERMEASE-RELATED"/>
    <property type="match status" value="1"/>
</dbReference>
<evidence type="ECO:0000256" key="2">
    <source>
        <dbReference type="ARBA" id="ARBA00022448"/>
    </source>
</evidence>
<keyword evidence="10" id="KW-1185">Reference proteome</keyword>
<keyword evidence="4 8" id="KW-0812">Transmembrane</keyword>
<dbReference type="GO" id="GO:0005886">
    <property type="term" value="C:plasma membrane"/>
    <property type="evidence" value="ECO:0007669"/>
    <property type="project" value="UniProtKB-SubCell"/>
</dbReference>
<accession>S8FWG4</accession>
<dbReference type="InParanoid" id="S8FWG4"/>
<name>S8FWG4_FOMSC</name>
<dbReference type="OrthoDB" id="3639251at2759"/>
<dbReference type="eggNOG" id="KOG2533">
    <property type="taxonomic scope" value="Eukaryota"/>
</dbReference>
<dbReference type="Pfam" id="PF07690">
    <property type="entry name" value="MFS_1"/>
    <property type="match status" value="1"/>
</dbReference>
<evidence type="ECO:0000256" key="7">
    <source>
        <dbReference type="ARBA" id="ARBA00037968"/>
    </source>
</evidence>
<reference evidence="9 10" key="1">
    <citation type="journal article" date="2012" name="Science">
        <title>The Paleozoic origin of enzymatic lignin decomposition reconstructed from 31 fungal genomes.</title>
        <authorList>
            <person name="Floudas D."/>
            <person name="Binder M."/>
            <person name="Riley R."/>
            <person name="Barry K."/>
            <person name="Blanchette R.A."/>
            <person name="Henrissat B."/>
            <person name="Martinez A.T."/>
            <person name="Otillar R."/>
            <person name="Spatafora J.W."/>
            <person name="Yadav J.S."/>
            <person name="Aerts A."/>
            <person name="Benoit I."/>
            <person name="Boyd A."/>
            <person name="Carlson A."/>
            <person name="Copeland A."/>
            <person name="Coutinho P.M."/>
            <person name="de Vries R.P."/>
            <person name="Ferreira P."/>
            <person name="Findley K."/>
            <person name="Foster B."/>
            <person name="Gaskell J."/>
            <person name="Glotzer D."/>
            <person name="Gorecki P."/>
            <person name="Heitman J."/>
            <person name="Hesse C."/>
            <person name="Hori C."/>
            <person name="Igarashi K."/>
            <person name="Jurgens J.A."/>
            <person name="Kallen N."/>
            <person name="Kersten P."/>
            <person name="Kohler A."/>
            <person name="Kuees U."/>
            <person name="Kumar T.K.A."/>
            <person name="Kuo A."/>
            <person name="LaButti K."/>
            <person name="Larrondo L.F."/>
            <person name="Lindquist E."/>
            <person name="Ling A."/>
            <person name="Lombard V."/>
            <person name="Lucas S."/>
            <person name="Lundell T."/>
            <person name="Martin R."/>
            <person name="McLaughlin D.J."/>
            <person name="Morgenstern I."/>
            <person name="Morin E."/>
            <person name="Murat C."/>
            <person name="Nagy L.G."/>
            <person name="Nolan M."/>
            <person name="Ohm R.A."/>
            <person name="Patyshakuliyeva A."/>
            <person name="Rokas A."/>
            <person name="Ruiz-Duenas F.J."/>
            <person name="Sabat G."/>
            <person name="Salamov A."/>
            <person name="Samejima M."/>
            <person name="Schmutz J."/>
            <person name="Slot J.C."/>
            <person name="St John F."/>
            <person name="Stenlid J."/>
            <person name="Sun H."/>
            <person name="Sun S."/>
            <person name="Syed K."/>
            <person name="Tsang A."/>
            <person name="Wiebenga A."/>
            <person name="Young D."/>
            <person name="Pisabarro A."/>
            <person name="Eastwood D.C."/>
            <person name="Martin F."/>
            <person name="Cullen D."/>
            <person name="Grigoriev I.V."/>
            <person name="Hibbett D.S."/>
        </authorList>
    </citation>
    <scope>NUCLEOTIDE SEQUENCE</scope>
    <source>
        <strain evidence="10">FP-58527</strain>
    </source>
</reference>
<protein>
    <recommendedName>
        <fullName evidence="11">Major facilitator superfamily (MFS) profile domain-containing protein</fullName>
    </recommendedName>
</protein>
<evidence type="ECO:0000256" key="4">
    <source>
        <dbReference type="ARBA" id="ARBA00022692"/>
    </source>
</evidence>
<evidence type="ECO:0000313" key="10">
    <source>
        <dbReference type="Proteomes" id="UP000015241"/>
    </source>
</evidence>
<dbReference type="SUPFAM" id="SSF103473">
    <property type="entry name" value="MFS general substrate transporter"/>
    <property type="match status" value="1"/>
</dbReference>
<dbReference type="HOGENOM" id="CLU_001265_4_2_1"/>
<feature type="transmembrane region" description="Helical" evidence="8">
    <location>
        <begin position="157"/>
        <end position="179"/>
    </location>
</feature>
<comment type="similarity">
    <text evidence="7">Belongs to the major facilitator superfamily. Allantoate permease family.</text>
</comment>
<organism evidence="9 10">
    <name type="scientific">Fomitopsis schrenkii</name>
    <name type="common">Brown rot fungus</name>
    <dbReference type="NCBI Taxonomy" id="2126942"/>
    <lineage>
        <taxon>Eukaryota</taxon>
        <taxon>Fungi</taxon>
        <taxon>Dikarya</taxon>
        <taxon>Basidiomycota</taxon>
        <taxon>Agaricomycotina</taxon>
        <taxon>Agaricomycetes</taxon>
        <taxon>Polyporales</taxon>
        <taxon>Fomitopsis</taxon>
    </lineage>
</organism>
<dbReference type="GO" id="GO:0022857">
    <property type="term" value="F:transmembrane transporter activity"/>
    <property type="evidence" value="ECO:0007669"/>
    <property type="project" value="InterPro"/>
</dbReference>
<keyword evidence="3" id="KW-1003">Cell membrane</keyword>
<dbReference type="InterPro" id="IPR036259">
    <property type="entry name" value="MFS_trans_sf"/>
</dbReference>
<dbReference type="FunFam" id="1.20.1250.20:FF:000386">
    <property type="entry name" value="MFS general substrate transporter"/>
    <property type="match status" value="1"/>
</dbReference>
<evidence type="ECO:0000256" key="6">
    <source>
        <dbReference type="ARBA" id="ARBA00023136"/>
    </source>
</evidence>